<keyword evidence="2" id="KW-1185">Reference proteome</keyword>
<evidence type="ECO:0000313" key="2">
    <source>
        <dbReference type="Proteomes" id="UP000019373"/>
    </source>
</evidence>
<dbReference type="AlphaFoldDB" id="U1GHU9"/>
<dbReference type="EMBL" id="KE721204">
    <property type="protein sequence ID" value="ERF71678.1"/>
    <property type="molecule type" value="Genomic_DNA"/>
</dbReference>
<dbReference type="GeneID" id="19235728"/>
<evidence type="ECO:0000313" key="1">
    <source>
        <dbReference type="EMBL" id="ERF71678.1"/>
    </source>
</evidence>
<reference evidence="2" key="1">
    <citation type="journal article" date="2014" name="BMC Genomics">
        <title>Genome characteristics reveal the impact of lichenization on lichen-forming fungus Endocarpon pusillum Hedwig (Verrucariales, Ascomycota).</title>
        <authorList>
            <person name="Wang Y.-Y."/>
            <person name="Liu B."/>
            <person name="Zhang X.-Y."/>
            <person name="Zhou Q.-M."/>
            <person name="Zhang T."/>
            <person name="Li H."/>
            <person name="Yu Y.-F."/>
            <person name="Zhang X.-L."/>
            <person name="Hao X.-Y."/>
            <person name="Wang M."/>
            <person name="Wang L."/>
            <person name="Wei J.-C."/>
        </authorList>
    </citation>
    <scope>NUCLEOTIDE SEQUENCE [LARGE SCALE GENOMIC DNA]</scope>
    <source>
        <strain evidence="2">Z07020 / HMAS-L-300199</strain>
    </source>
</reference>
<gene>
    <name evidence="1" type="ORF">EPUS_00667</name>
</gene>
<proteinExistence type="predicted"/>
<organism evidence="1 2">
    <name type="scientific">Endocarpon pusillum (strain Z07020 / HMAS-L-300199)</name>
    <name type="common">Lichen-forming fungus</name>
    <dbReference type="NCBI Taxonomy" id="1263415"/>
    <lineage>
        <taxon>Eukaryota</taxon>
        <taxon>Fungi</taxon>
        <taxon>Dikarya</taxon>
        <taxon>Ascomycota</taxon>
        <taxon>Pezizomycotina</taxon>
        <taxon>Eurotiomycetes</taxon>
        <taxon>Chaetothyriomycetidae</taxon>
        <taxon>Verrucariales</taxon>
        <taxon>Verrucariaceae</taxon>
        <taxon>Endocarpon</taxon>
    </lineage>
</organism>
<name>U1GHU9_ENDPU</name>
<accession>U1GHU9</accession>
<sequence>MLVRRHSTNVQTGRHLYQNDVASLARSLPPRNLQVVTVGSDSTCYSPRREIPRPRGLCCAVYRQKEMLNPVPAAWKDPEIPHAASPHRKMVEPVGCRAPTMYRDIPIALVAARLTDQLERAVSLPPRTPIKFGISPEYERAVHVVPFHRQMGVE</sequence>
<dbReference type="Proteomes" id="UP000019373">
    <property type="component" value="Unassembled WGS sequence"/>
</dbReference>
<dbReference type="HOGENOM" id="CLU_1704227_0_0_1"/>
<dbReference type="RefSeq" id="XP_007802887.1">
    <property type="nucleotide sequence ID" value="XM_007804696.1"/>
</dbReference>
<protein>
    <submittedName>
        <fullName evidence="1">Uncharacterized protein</fullName>
    </submittedName>
</protein>